<name>A0A8J5GM42_ZINOF</name>
<feature type="compositionally biased region" description="Polar residues" evidence="3">
    <location>
        <begin position="593"/>
        <end position="602"/>
    </location>
</feature>
<comment type="subcellular location">
    <subcellularLocation>
        <location evidence="1">Nucleus</location>
    </subcellularLocation>
</comment>
<keyword evidence="4" id="KW-1133">Transmembrane helix</keyword>
<feature type="compositionally biased region" description="Polar residues" evidence="3">
    <location>
        <begin position="571"/>
        <end position="586"/>
    </location>
</feature>
<evidence type="ECO:0000313" key="6">
    <source>
        <dbReference type="EMBL" id="KAG6509296.1"/>
    </source>
</evidence>
<keyword evidence="4" id="KW-0812">Transmembrane</keyword>
<feature type="region of interest" description="Disordered" evidence="3">
    <location>
        <begin position="567"/>
        <end position="602"/>
    </location>
</feature>
<feature type="compositionally biased region" description="Pro residues" evidence="3">
    <location>
        <begin position="271"/>
        <end position="280"/>
    </location>
</feature>
<feature type="region of interest" description="Disordered" evidence="3">
    <location>
        <begin position="185"/>
        <end position="433"/>
    </location>
</feature>
<dbReference type="Pfam" id="PF12622">
    <property type="entry name" value="NpwBP"/>
    <property type="match status" value="1"/>
</dbReference>
<evidence type="ECO:0000256" key="1">
    <source>
        <dbReference type="ARBA" id="ARBA00004123"/>
    </source>
</evidence>
<dbReference type="GO" id="GO:0006396">
    <property type="term" value="P:RNA processing"/>
    <property type="evidence" value="ECO:0007669"/>
    <property type="project" value="InterPro"/>
</dbReference>
<keyword evidence="4" id="KW-0472">Membrane</keyword>
<evidence type="ECO:0000313" key="7">
    <source>
        <dbReference type="Proteomes" id="UP000734854"/>
    </source>
</evidence>
<feature type="compositionally biased region" description="Pro residues" evidence="3">
    <location>
        <begin position="335"/>
        <end position="355"/>
    </location>
</feature>
<evidence type="ECO:0000256" key="4">
    <source>
        <dbReference type="SAM" id="Phobius"/>
    </source>
</evidence>
<evidence type="ECO:0000259" key="5">
    <source>
        <dbReference type="Pfam" id="PF09429"/>
    </source>
</evidence>
<dbReference type="Proteomes" id="UP000734854">
    <property type="component" value="Unassembled WGS sequence"/>
</dbReference>
<feature type="compositionally biased region" description="Pro residues" evidence="3">
    <location>
        <begin position="295"/>
        <end position="307"/>
    </location>
</feature>
<evidence type="ECO:0000256" key="3">
    <source>
        <dbReference type="SAM" id="MobiDB-lite"/>
    </source>
</evidence>
<gene>
    <name evidence="6" type="ORF">ZIOFF_034689</name>
</gene>
<dbReference type="InterPro" id="IPR019007">
    <property type="entry name" value="Wbp11/ELF5/Saf1_N"/>
</dbReference>
<feature type="compositionally biased region" description="Polar residues" evidence="3">
    <location>
        <begin position="413"/>
        <end position="422"/>
    </location>
</feature>
<keyword evidence="2" id="KW-0539">Nucleus</keyword>
<proteinExistence type="predicted"/>
<organism evidence="6 7">
    <name type="scientific">Zingiber officinale</name>
    <name type="common">Ginger</name>
    <name type="synonym">Amomum zingiber</name>
    <dbReference type="NCBI Taxonomy" id="94328"/>
    <lineage>
        <taxon>Eukaryota</taxon>
        <taxon>Viridiplantae</taxon>
        <taxon>Streptophyta</taxon>
        <taxon>Embryophyta</taxon>
        <taxon>Tracheophyta</taxon>
        <taxon>Spermatophyta</taxon>
        <taxon>Magnoliopsida</taxon>
        <taxon>Liliopsida</taxon>
        <taxon>Zingiberales</taxon>
        <taxon>Zingiberaceae</taxon>
        <taxon>Zingiber</taxon>
    </lineage>
</organism>
<dbReference type="PANTHER" id="PTHR13361">
    <property type="entry name" value="WW DOMAIN-BINDING PROTEIN 11"/>
    <property type="match status" value="1"/>
</dbReference>
<feature type="transmembrane region" description="Helical" evidence="4">
    <location>
        <begin position="85"/>
        <end position="108"/>
    </location>
</feature>
<feature type="domain" description="Wbp11/ELF5/Saf1 N-terminal" evidence="5">
    <location>
        <begin position="7"/>
        <end position="29"/>
    </location>
</feature>
<dbReference type="AlphaFoldDB" id="A0A8J5GM42"/>
<comment type="caution">
    <text evidence="6">The sequence shown here is derived from an EMBL/GenBank/DDBJ whole genome shotgun (WGS) entry which is preliminary data.</text>
</comment>
<sequence length="623" mass="67248">MKTTKGGKVMNPTDAYRKEIRKKELKRVRSWGPNKGDVGFGCLMANTTCINKKERKKVREVGILKKDPEAIREQIEKLERMSNMVLVYVDFVASFGAKVVLILFMQLACMQFKQNASLFILSHLNLQHFAFLLDSYVAEADGALDKARKHKKRQLEDTLNLVMKKRKVNTTVRLLGKEYEDKMREKGETPVMFSHLGPPRRRAATEEEERARNPRPEDSVYYHPTLNPTGAPPPGKPPMYKSSIGPRISSAASGTAASSSATETDEALTVLPPPPPPPLPSADGVTSHDDSVVPPSIPLPPPPPIPPKHIANVGASLPPPPPPGPPPKDQAAVPTPLPILPPPPPQPLLQPPPPGTSAKEADKTTGSDGPALKEPNKVTTPMHPPPPPPPGLPPKSANQQSDPMTSEFVPGNAPSSNDNSTTRLMPPPLRQPPPVVHNIPLINSLPLDMMPPGMVHFPTDMRPSLMVPGFAARPPPPPPPGIVPPQMLRPMFAAPPGPLPFPRPSGFPIPHEDDFDAFRPSAPQKPSYVKSAASTVVKRPLAQHNPELTAMVPASVRVRRETVAPKLKAKSQLTTTPAISKPSGLTFTGKPETATSSGAKSQSIDDSYMAFLEDMKALGALDC</sequence>
<feature type="compositionally biased region" description="Pro residues" evidence="3">
    <location>
        <begin position="382"/>
        <end position="393"/>
    </location>
</feature>
<accession>A0A8J5GM42</accession>
<feature type="compositionally biased region" description="Low complexity" evidence="3">
    <location>
        <begin position="249"/>
        <end position="262"/>
    </location>
</feature>
<evidence type="ECO:0000256" key="2">
    <source>
        <dbReference type="ARBA" id="ARBA00023242"/>
    </source>
</evidence>
<dbReference type="PANTHER" id="PTHR13361:SF1">
    <property type="entry name" value="WW DOMAIN-BINDING PROTEIN 11"/>
    <property type="match status" value="1"/>
</dbReference>
<dbReference type="GO" id="GO:0005681">
    <property type="term" value="C:spliceosomal complex"/>
    <property type="evidence" value="ECO:0007669"/>
    <property type="project" value="TreeGrafter"/>
</dbReference>
<reference evidence="6 7" key="1">
    <citation type="submission" date="2020-08" db="EMBL/GenBank/DDBJ databases">
        <title>Plant Genome Project.</title>
        <authorList>
            <person name="Zhang R.-G."/>
        </authorList>
    </citation>
    <scope>NUCLEOTIDE SEQUENCE [LARGE SCALE GENOMIC DNA]</scope>
    <source>
        <tissue evidence="6">Rhizome</tissue>
    </source>
</reference>
<dbReference type="EMBL" id="JACMSC010000009">
    <property type="protein sequence ID" value="KAG6509296.1"/>
    <property type="molecule type" value="Genomic_DNA"/>
</dbReference>
<feature type="compositionally biased region" description="Pro residues" evidence="3">
    <location>
        <begin position="317"/>
        <end position="328"/>
    </location>
</feature>
<keyword evidence="7" id="KW-1185">Reference proteome</keyword>
<dbReference type="Pfam" id="PF09429">
    <property type="entry name" value="Wbp11"/>
    <property type="match status" value="2"/>
</dbReference>
<feature type="compositionally biased region" description="Basic and acidic residues" evidence="3">
    <location>
        <begin position="203"/>
        <end position="220"/>
    </location>
</feature>
<feature type="domain" description="Wbp11/ELF5/Saf1 N-terminal" evidence="5">
    <location>
        <begin position="51"/>
        <end position="83"/>
    </location>
</feature>
<protein>
    <recommendedName>
        <fullName evidence="5">Wbp11/ELF5/Saf1 N-terminal domain-containing protein</fullName>
    </recommendedName>
</protein>